<feature type="region of interest" description="Disordered" evidence="2">
    <location>
        <begin position="353"/>
        <end position="372"/>
    </location>
</feature>
<evidence type="ECO:0000313" key="4">
    <source>
        <dbReference type="Proteomes" id="UP000321331"/>
    </source>
</evidence>
<protein>
    <submittedName>
        <fullName evidence="3">Uncharacterized protein</fullName>
    </submittedName>
</protein>
<dbReference type="EMBL" id="VMNF01000009">
    <property type="protein sequence ID" value="TXC01788.1"/>
    <property type="molecule type" value="Genomic_DNA"/>
</dbReference>
<organism evidence="3 4">
    <name type="scientific">Fusarium oxysporum f. sp. cubense</name>
    <dbReference type="NCBI Taxonomy" id="61366"/>
    <lineage>
        <taxon>Eukaryota</taxon>
        <taxon>Fungi</taxon>
        <taxon>Dikarya</taxon>
        <taxon>Ascomycota</taxon>
        <taxon>Pezizomycotina</taxon>
        <taxon>Sordariomycetes</taxon>
        <taxon>Hypocreomycetidae</taxon>
        <taxon>Hypocreales</taxon>
        <taxon>Nectriaceae</taxon>
        <taxon>Fusarium</taxon>
        <taxon>Fusarium oxysporum species complex</taxon>
    </lineage>
</organism>
<dbReference type="Proteomes" id="UP000321331">
    <property type="component" value="Unassembled WGS sequence"/>
</dbReference>
<accession>A0A5C6SUY8</accession>
<evidence type="ECO:0000256" key="1">
    <source>
        <dbReference type="SAM" id="Coils"/>
    </source>
</evidence>
<proteinExistence type="predicted"/>
<dbReference type="AlphaFoldDB" id="A0A5C6SUY8"/>
<feature type="coiled-coil region" evidence="1">
    <location>
        <begin position="227"/>
        <end position="284"/>
    </location>
</feature>
<feature type="compositionally biased region" description="Polar residues" evidence="2">
    <location>
        <begin position="190"/>
        <end position="214"/>
    </location>
</feature>
<evidence type="ECO:0000256" key="2">
    <source>
        <dbReference type="SAM" id="MobiDB-lite"/>
    </source>
</evidence>
<reference evidence="3 4" key="1">
    <citation type="submission" date="2019-07" db="EMBL/GenBank/DDBJ databases">
        <title>The First High-Quality Draft Genome Sequence of the Causal Agent of the Current Panama Disease Epidemic.</title>
        <authorList>
            <person name="Warmington R.J."/>
            <person name="Kay W."/>
            <person name="Jeffries A."/>
            <person name="Bebber D."/>
            <person name="Moore K."/>
            <person name="Studholme D.J."/>
        </authorList>
    </citation>
    <scope>NUCLEOTIDE SEQUENCE [LARGE SCALE GENOMIC DNA]</scope>
    <source>
        <strain evidence="3 4">TR4</strain>
    </source>
</reference>
<feature type="region of interest" description="Disordered" evidence="2">
    <location>
        <begin position="162"/>
        <end position="216"/>
    </location>
</feature>
<gene>
    <name evidence="3" type="ORF">FocTR4_00009238</name>
</gene>
<comment type="caution">
    <text evidence="3">The sequence shown here is derived from an EMBL/GenBank/DDBJ whole genome shotgun (WGS) entry which is preliminary data.</text>
</comment>
<keyword evidence="1" id="KW-0175">Coiled coil</keyword>
<feature type="compositionally biased region" description="Basic and acidic residues" evidence="2">
    <location>
        <begin position="361"/>
        <end position="372"/>
    </location>
</feature>
<sequence length="372" mass="41962">MASCPPAAEVENTLPYSFPFEEDQCEDPVQLQDQIARVRAAFDQAKNFMSQQAIAELCEYLGQGEWIHDAKRASNHPAYARFMGKGRFKKSLYCPQFFVIQAIFVPDPEGRGILEAVDKLYAEVSKHWGMQATPGVPFFPRLEDSERELRLLLGNHPMLSKQARRTTAPIRPSPAAPIVAGASPGPGRRTTGSPITRDSITVTPGPSTSNNSHWTAADSLSDISPYLIDINTKLKEYEQYIENLEQTVKDRDFQLNNLGYKRRFEDAQQQLHETQQELQDMHHRYRESQMLLSKYEEKAKQVHHHISQSQSFSNRALEAASKIQSLLALGQQQSNKVLNLLSDPIEEFNAAAESSGLAVHDGQRTNKRAREN</sequence>
<name>A0A5C6SUY8_FUSOC</name>
<evidence type="ECO:0000313" key="3">
    <source>
        <dbReference type="EMBL" id="TXC01788.1"/>
    </source>
</evidence>